<proteinExistence type="predicted"/>
<protein>
    <submittedName>
        <fullName evidence="1">Uncharacterized protein</fullName>
    </submittedName>
</protein>
<dbReference type="Proteomes" id="UP000753802">
    <property type="component" value="Unassembled WGS sequence"/>
</dbReference>
<gene>
    <name evidence="1" type="ORF">GWC95_05570</name>
</gene>
<dbReference type="EMBL" id="JAACJS010000011">
    <property type="protein sequence ID" value="NCI49381.1"/>
    <property type="molecule type" value="Genomic_DNA"/>
</dbReference>
<dbReference type="RefSeq" id="WP_161817707.1">
    <property type="nucleotide sequence ID" value="NZ_JAACJS010000011.1"/>
</dbReference>
<keyword evidence="2" id="KW-1185">Reference proteome</keyword>
<accession>A0ABW9ZQJ8</accession>
<evidence type="ECO:0000313" key="2">
    <source>
        <dbReference type="Proteomes" id="UP000753802"/>
    </source>
</evidence>
<reference evidence="1 2" key="1">
    <citation type="submission" date="2020-01" db="EMBL/GenBank/DDBJ databases">
        <title>Genome analysis.</title>
        <authorList>
            <person name="Wu S."/>
            <person name="Wang G."/>
        </authorList>
    </citation>
    <scope>NUCLEOTIDE SEQUENCE [LARGE SCALE GENOMIC DNA]</scope>
    <source>
        <strain evidence="1 2">SYL130</strain>
    </source>
</reference>
<dbReference type="PROSITE" id="PS51257">
    <property type="entry name" value="PROKAR_LIPOPROTEIN"/>
    <property type="match status" value="1"/>
</dbReference>
<organism evidence="1 2">
    <name type="scientific">Sediminibacterium roseum</name>
    <dbReference type="NCBI Taxonomy" id="1978412"/>
    <lineage>
        <taxon>Bacteria</taxon>
        <taxon>Pseudomonadati</taxon>
        <taxon>Bacteroidota</taxon>
        <taxon>Chitinophagia</taxon>
        <taxon>Chitinophagales</taxon>
        <taxon>Chitinophagaceae</taxon>
        <taxon>Sediminibacterium</taxon>
    </lineage>
</organism>
<name>A0ABW9ZQJ8_9BACT</name>
<comment type="caution">
    <text evidence="1">The sequence shown here is derived from an EMBL/GenBank/DDBJ whole genome shotgun (WGS) entry which is preliminary data.</text>
</comment>
<evidence type="ECO:0000313" key="1">
    <source>
        <dbReference type="EMBL" id="NCI49381.1"/>
    </source>
</evidence>
<sequence>MKKINILLSVALGAIVAFTSCKKDDGAIPNRVTTEKVPAISTAKDVANDTIRVATQATFTAKFTVSNYFAGMVPTKIDIAVRKNNTATAVNNNNVKVYKANAATAYPTQFTFTGAELVALFGANGVNNDYYDFGVDIYYGDKKYEAFPAGVSGTGAGVAQMPLFSETARYYVKN</sequence>